<sequence length="91" mass="10503">MSANPFEDMVKKFTDTLPEPLRNMQDDMEKNMRGVMESGLQKMNLVTREEFDIQSAVLQRTREKLEALEKQVANLEKGLLPEVTSKQTESE</sequence>
<evidence type="ECO:0000256" key="1">
    <source>
        <dbReference type="HAMAP-Rule" id="MF_02216"/>
    </source>
</evidence>
<comment type="subcellular location">
    <subcellularLocation>
        <location evidence="1">Cytoplasm</location>
    </subcellularLocation>
</comment>
<dbReference type="GO" id="GO:0005829">
    <property type="term" value="C:cytosol"/>
    <property type="evidence" value="ECO:0007669"/>
    <property type="project" value="TreeGrafter"/>
</dbReference>
<gene>
    <name evidence="1" type="primary">ubiK</name>
    <name evidence="3" type="ORF">HELGO_WM21565</name>
</gene>
<dbReference type="Pfam" id="PF04380">
    <property type="entry name" value="BMFP"/>
    <property type="match status" value="1"/>
</dbReference>
<keyword evidence="1" id="KW-0175">Coiled coil</keyword>
<dbReference type="InterPro" id="IPR007475">
    <property type="entry name" value="UbiK"/>
</dbReference>
<evidence type="ECO:0000313" key="3">
    <source>
        <dbReference type="EMBL" id="CAA6829129.1"/>
    </source>
</evidence>
<comment type="pathway">
    <text evidence="1">Cofactor biosynthesis; ubiquinone biosynthesis.</text>
</comment>
<dbReference type="PANTHER" id="PTHR38040:SF1">
    <property type="entry name" value="UBIQUINONE BIOSYNTHESIS ACCESSORY FACTOR UBIK"/>
    <property type="match status" value="1"/>
</dbReference>
<accession>A0A6S6UBC9</accession>
<feature type="coiled-coil region" evidence="1">
    <location>
        <begin position="51"/>
        <end position="78"/>
    </location>
</feature>
<proteinExistence type="inferred from homology"/>
<dbReference type="HAMAP" id="MF_02216">
    <property type="entry name" value="UbiK"/>
    <property type="match status" value="1"/>
</dbReference>
<protein>
    <recommendedName>
        <fullName evidence="1">Ubiquinone biosynthesis accessory factor UbiK</fullName>
    </recommendedName>
</protein>
<dbReference type="GO" id="GO:0006744">
    <property type="term" value="P:ubiquinone biosynthetic process"/>
    <property type="evidence" value="ECO:0007669"/>
    <property type="project" value="UniProtKB-UniRule"/>
</dbReference>
<reference evidence="3" key="1">
    <citation type="submission" date="2020-01" db="EMBL/GenBank/DDBJ databases">
        <authorList>
            <person name="Meier V. D."/>
            <person name="Meier V D."/>
        </authorList>
    </citation>
    <scope>NUCLEOTIDE SEQUENCE</scope>
    <source>
        <strain evidence="3">HLG_WM_MAG_09</strain>
    </source>
</reference>
<dbReference type="PANTHER" id="PTHR38040">
    <property type="entry name" value="UBIQUINONE BIOSYNTHESIS ACCESSORY FACTOR UBIK"/>
    <property type="match status" value="1"/>
</dbReference>
<keyword evidence="1" id="KW-0963">Cytoplasm</keyword>
<evidence type="ECO:0000256" key="2">
    <source>
        <dbReference type="SAM" id="MobiDB-lite"/>
    </source>
</evidence>
<comment type="similarity">
    <text evidence="1">Belongs to the UbiK family.</text>
</comment>
<organism evidence="3">
    <name type="scientific">uncultured Thiotrichaceae bacterium</name>
    <dbReference type="NCBI Taxonomy" id="298394"/>
    <lineage>
        <taxon>Bacteria</taxon>
        <taxon>Pseudomonadati</taxon>
        <taxon>Pseudomonadota</taxon>
        <taxon>Gammaproteobacteria</taxon>
        <taxon>Thiotrichales</taxon>
        <taxon>Thiotrichaceae</taxon>
        <taxon>environmental samples</taxon>
    </lineage>
</organism>
<comment type="function">
    <text evidence="1">Required for efficient ubiquinone (coenzyme Q) biosynthesis. UbiK is probably an accessory factor of Ubi enzymes and facilitates ubiquinone biosynthesis by acting as an assembly factor, a targeting factor, or both.</text>
</comment>
<name>A0A6S6UBC9_9GAMM</name>
<dbReference type="AlphaFoldDB" id="A0A6S6UBC9"/>
<keyword evidence="1" id="KW-0831">Ubiquinone biosynthesis</keyword>
<dbReference type="UniPathway" id="UPA00232"/>
<feature type="region of interest" description="Disordered" evidence="2">
    <location>
        <begin position="1"/>
        <end position="23"/>
    </location>
</feature>
<dbReference type="EMBL" id="CACVAT010000499">
    <property type="protein sequence ID" value="CAA6829129.1"/>
    <property type="molecule type" value="Genomic_DNA"/>
</dbReference>